<dbReference type="Pfam" id="PF24681">
    <property type="entry name" value="Kelch_KLHDC2_KLHL20_DRC7"/>
    <property type="match status" value="1"/>
</dbReference>
<dbReference type="Proteomes" id="UP001318040">
    <property type="component" value="Chromosome 16"/>
</dbReference>
<dbReference type="InterPro" id="IPR011705">
    <property type="entry name" value="BACK"/>
</dbReference>
<dbReference type="CTD" id="57563"/>
<dbReference type="Gene3D" id="2.120.10.80">
    <property type="entry name" value="Kelch-type beta propeller"/>
    <property type="match status" value="1"/>
</dbReference>
<dbReference type="GeneID" id="116943009"/>
<dbReference type="Gene3D" id="3.30.710.10">
    <property type="entry name" value="Potassium Channel Kv1.1, Chain A"/>
    <property type="match status" value="1"/>
</dbReference>
<feature type="domain" description="BTB" evidence="3">
    <location>
        <begin position="65"/>
        <end position="134"/>
    </location>
</feature>
<dbReference type="FunFam" id="1.25.40.420:FF:000001">
    <property type="entry name" value="Kelch-like family member 12"/>
    <property type="match status" value="1"/>
</dbReference>
<dbReference type="SMART" id="SM00612">
    <property type="entry name" value="Kelch"/>
    <property type="match status" value="6"/>
</dbReference>
<dbReference type="PANTHER" id="PTHR24412">
    <property type="entry name" value="KELCH PROTEIN"/>
    <property type="match status" value="1"/>
</dbReference>
<dbReference type="PANTHER" id="PTHR24412:SF480">
    <property type="entry name" value="KELCH-LIKE PROTEIN 8"/>
    <property type="match status" value="1"/>
</dbReference>
<dbReference type="SUPFAM" id="SSF50965">
    <property type="entry name" value="Galactose oxidase, central domain"/>
    <property type="match status" value="2"/>
</dbReference>
<evidence type="ECO:0000313" key="5">
    <source>
        <dbReference type="RefSeq" id="XP_032811490.1"/>
    </source>
</evidence>
<reference evidence="5" key="1">
    <citation type="submission" date="2025-08" db="UniProtKB">
        <authorList>
            <consortium name="RefSeq"/>
        </authorList>
    </citation>
    <scope>IDENTIFICATION</scope>
    <source>
        <tissue evidence="5">Sperm</tissue>
    </source>
</reference>
<dbReference type="InterPro" id="IPR000210">
    <property type="entry name" value="BTB/POZ_dom"/>
</dbReference>
<keyword evidence="2" id="KW-0677">Repeat</keyword>
<dbReference type="SMART" id="SM00225">
    <property type="entry name" value="BTB"/>
    <property type="match status" value="1"/>
</dbReference>
<dbReference type="AlphaFoldDB" id="A0AAJ7WVH3"/>
<sequence length="622" mass="68034">MKGSVQNPVAKAVPQALESAPDAVSVGPGHLEATKDGGCEFMVPESWRHSVSQALLALFEKEQLCDVTIKVGAKRIPCHRVVLASAVPYFRDMFLSDMLETRQGEVSLQDQQLEEGAVEAIVRFAYEGRARLAPDGVQALLYAACILQVEVLVGACSTYMQRNLDASNCLGVRAFAEMHNLKKLMSAADDFTRENFGAVAVAEEFLDVSPSHLVALLSSCDLSVVGEVQVYEATMRWLRRNSQHHERWLPTIAEQVRFPLLPLDFLMRTAFREELLKRNIRCRDLLDEAKNFHLHMQHQDELTEFEFSVRTTPRKSAAGVLFCVGGRGSMGDPFRSIECYDLQTGSWFLAAEMNSRRRHVGVISVGGKVYAVGGHDGNEHLTSMEMFDPLTNKWIPRASMNTKRRGIALAALASGPIYAIGGLDDSACFQTVERYDVAADSWSTVHCMNLPRGGVGAVALGRYIYAVGGNNGQTSLATVERYDPPLDKWEEVKGMKQRRAGAGVTVLNRCLYVVGGFDDNAPLNSVEKYDPQKDRWEEVADLTTPRGGVGVATLIGKIFAVGGHNGSTYLNTVEAYDPLTNKWEAVGSISQCRAGAGVAICACSIKQIREVAQGTGGVADCM</sequence>
<accession>A0AAJ7WVH3</accession>
<evidence type="ECO:0000256" key="1">
    <source>
        <dbReference type="ARBA" id="ARBA00022441"/>
    </source>
</evidence>
<dbReference type="Gene3D" id="1.25.40.420">
    <property type="match status" value="1"/>
</dbReference>
<dbReference type="PIRSF" id="PIRSF037037">
    <property type="entry name" value="Kelch-like_protein_gigaxonin"/>
    <property type="match status" value="1"/>
</dbReference>
<dbReference type="InterPro" id="IPR006652">
    <property type="entry name" value="Kelch_1"/>
</dbReference>
<dbReference type="Pfam" id="PF00651">
    <property type="entry name" value="BTB"/>
    <property type="match status" value="1"/>
</dbReference>
<dbReference type="Pfam" id="PF01344">
    <property type="entry name" value="Kelch_1"/>
    <property type="match status" value="2"/>
</dbReference>
<dbReference type="InterPro" id="IPR011333">
    <property type="entry name" value="SKP1/BTB/POZ_sf"/>
</dbReference>
<organism evidence="4 5">
    <name type="scientific">Petromyzon marinus</name>
    <name type="common">Sea lamprey</name>
    <dbReference type="NCBI Taxonomy" id="7757"/>
    <lineage>
        <taxon>Eukaryota</taxon>
        <taxon>Metazoa</taxon>
        <taxon>Chordata</taxon>
        <taxon>Craniata</taxon>
        <taxon>Vertebrata</taxon>
        <taxon>Cyclostomata</taxon>
        <taxon>Hyperoartia</taxon>
        <taxon>Petromyzontiformes</taxon>
        <taxon>Petromyzontidae</taxon>
        <taxon>Petromyzon</taxon>
    </lineage>
</organism>
<dbReference type="RefSeq" id="XP_032811490.1">
    <property type="nucleotide sequence ID" value="XM_032955599.1"/>
</dbReference>
<protein>
    <submittedName>
        <fullName evidence="5">Kelch-like protein 8</fullName>
    </submittedName>
</protein>
<dbReference type="PROSITE" id="PS50097">
    <property type="entry name" value="BTB"/>
    <property type="match status" value="1"/>
</dbReference>
<dbReference type="KEGG" id="pmrn:116943009"/>
<dbReference type="PRINTS" id="PR00501">
    <property type="entry name" value="KELCHREPEAT"/>
</dbReference>
<gene>
    <name evidence="5" type="primary">KLHL8</name>
</gene>
<evidence type="ECO:0000313" key="4">
    <source>
        <dbReference type="Proteomes" id="UP001318040"/>
    </source>
</evidence>
<evidence type="ECO:0000259" key="3">
    <source>
        <dbReference type="PROSITE" id="PS50097"/>
    </source>
</evidence>
<evidence type="ECO:0000256" key="2">
    <source>
        <dbReference type="ARBA" id="ARBA00022737"/>
    </source>
</evidence>
<dbReference type="Pfam" id="PF07707">
    <property type="entry name" value="BACK"/>
    <property type="match status" value="1"/>
</dbReference>
<dbReference type="InterPro" id="IPR017096">
    <property type="entry name" value="BTB-kelch_protein"/>
</dbReference>
<name>A0AAJ7WVH3_PETMA</name>
<dbReference type="SMART" id="SM00875">
    <property type="entry name" value="BACK"/>
    <property type="match status" value="1"/>
</dbReference>
<dbReference type="SUPFAM" id="SSF54695">
    <property type="entry name" value="POZ domain"/>
    <property type="match status" value="1"/>
</dbReference>
<dbReference type="InterPro" id="IPR011043">
    <property type="entry name" value="Gal_Oxase/kelch_b-propeller"/>
</dbReference>
<proteinExistence type="predicted"/>
<keyword evidence="1" id="KW-0880">Kelch repeat</keyword>
<dbReference type="InterPro" id="IPR015915">
    <property type="entry name" value="Kelch-typ_b-propeller"/>
</dbReference>
<keyword evidence="4" id="KW-1185">Reference proteome</keyword>